<organism evidence="1 2">
    <name type="scientific">Rhizobium subbaraonis</name>
    <dbReference type="NCBI Taxonomy" id="908946"/>
    <lineage>
        <taxon>Bacteria</taxon>
        <taxon>Pseudomonadati</taxon>
        <taxon>Pseudomonadota</taxon>
        <taxon>Alphaproteobacteria</taxon>
        <taxon>Hyphomicrobiales</taxon>
        <taxon>Rhizobiaceae</taxon>
        <taxon>Rhizobium/Agrobacterium group</taxon>
        <taxon>Rhizobium</taxon>
    </lineage>
</organism>
<dbReference type="SUPFAM" id="SSF51161">
    <property type="entry name" value="Trimeric LpxA-like enzymes"/>
    <property type="match status" value="1"/>
</dbReference>
<proteinExistence type="predicted"/>
<dbReference type="InterPro" id="IPR051159">
    <property type="entry name" value="Hexapeptide_acetyltransf"/>
</dbReference>
<dbReference type="GO" id="GO:0016740">
    <property type="term" value="F:transferase activity"/>
    <property type="evidence" value="ECO:0007669"/>
    <property type="project" value="UniProtKB-KW"/>
</dbReference>
<protein>
    <submittedName>
        <fullName evidence="1">Acetyltransferase-like isoleucine patch superfamily enzyme</fullName>
    </submittedName>
</protein>
<dbReference type="EMBL" id="OBQD01000007">
    <property type="protein sequence ID" value="SOC40541.1"/>
    <property type="molecule type" value="Genomic_DNA"/>
</dbReference>
<reference evidence="1 2" key="1">
    <citation type="submission" date="2017-08" db="EMBL/GenBank/DDBJ databases">
        <authorList>
            <person name="de Groot N.N."/>
        </authorList>
    </citation>
    <scope>NUCLEOTIDE SEQUENCE [LARGE SCALE GENOMIC DNA]</scope>
    <source>
        <strain evidence="1 2">JC85</strain>
    </source>
</reference>
<dbReference type="InterPro" id="IPR001451">
    <property type="entry name" value="Hexapep"/>
</dbReference>
<dbReference type="PANTHER" id="PTHR23416:SF78">
    <property type="entry name" value="LIPOPOLYSACCHARIDE BIOSYNTHESIS O-ACETYL TRANSFERASE WBBJ-RELATED"/>
    <property type="match status" value="1"/>
</dbReference>
<dbReference type="InterPro" id="IPR011004">
    <property type="entry name" value="Trimer_LpxA-like_sf"/>
</dbReference>
<sequence>MRGGGASAKLQYMGRQRMLNFGPLVKLRAFFSRGSLKIGRRPKMPYLPRFRWRQGTIRIGDRISTRSGVVIDAQSGDIEIGRNVSINDHSVLLGHGGIRIGDDVRIAAHVVIASFEHGYDDVDLPIRRQPIVRKPIVIEDDVWIGAGAKILGGSHIARGCVIGANSVVKGETVPFGVYGGAPARLLKMRGARPKSPPIALATVRAERDLSSGAH</sequence>
<dbReference type="Proteomes" id="UP000219167">
    <property type="component" value="Unassembled WGS sequence"/>
</dbReference>
<dbReference type="PANTHER" id="PTHR23416">
    <property type="entry name" value="SIALIC ACID SYNTHASE-RELATED"/>
    <property type="match status" value="1"/>
</dbReference>
<keyword evidence="2" id="KW-1185">Reference proteome</keyword>
<keyword evidence="1" id="KW-0808">Transferase</keyword>
<dbReference type="Gene3D" id="2.160.10.10">
    <property type="entry name" value="Hexapeptide repeat proteins"/>
    <property type="match status" value="1"/>
</dbReference>
<dbReference type="CDD" id="cd04647">
    <property type="entry name" value="LbH_MAT_like"/>
    <property type="match status" value="1"/>
</dbReference>
<accession>A0A285UJV8</accession>
<evidence type="ECO:0000313" key="1">
    <source>
        <dbReference type="EMBL" id="SOC40541.1"/>
    </source>
</evidence>
<name>A0A285UJV8_9HYPH</name>
<dbReference type="AlphaFoldDB" id="A0A285UJV8"/>
<gene>
    <name evidence="1" type="ORF">SAMN05892877_107280</name>
</gene>
<evidence type="ECO:0000313" key="2">
    <source>
        <dbReference type="Proteomes" id="UP000219167"/>
    </source>
</evidence>
<dbReference type="Pfam" id="PF00132">
    <property type="entry name" value="Hexapep"/>
    <property type="match status" value="1"/>
</dbReference>